<dbReference type="GO" id="GO:0005886">
    <property type="term" value="C:plasma membrane"/>
    <property type="evidence" value="ECO:0007669"/>
    <property type="project" value="UniProtKB-SubCell"/>
</dbReference>
<dbReference type="PANTHER" id="PTHR33545">
    <property type="entry name" value="UPF0750 MEMBRANE PROTEIN YITT-RELATED"/>
    <property type="match status" value="1"/>
</dbReference>
<evidence type="ECO:0000256" key="4">
    <source>
        <dbReference type="ARBA" id="ARBA00022989"/>
    </source>
</evidence>
<keyword evidence="5 6" id="KW-0472">Membrane</keyword>
<comment type="subcellular location">
    <subcellularLocation>
        <location evidence="1">Cell membrane</location>
        <topology evidence="1">Multi-pass membrane protein</topology>
    </subcellularLocation>
</comment>
<evidence type="ECO:0000256" key="5">
    <source>
        <dbReference type="ARBA" id="ARBA00023136"/>
    </source>
</evidence>
<feature type="transmembrane region" description="Helical" evidence="6">
    <location>
        <begin position="307"/>
        <end position="329"/>
    </location>
</feature>
<evidence type="ECO:0000256" key="3">
    <source>
        <dbReference type="ARBA" id="ARBA00022692"/>
    </source>
</evidence>
<dbReference type="Pfam" id="PF02588">
    <property type="entry name" value="YitT_membrane"/>
    <property type="match status" value="2"/>
</dbReference>
<dbReference type="EMBL" id="LR215031">
    <property type="protein sequence ID" value="VEU72918.1"/>
    <property type="molecule type" value="Genomic_DNA"/>
</dbReference>
<evidence type="ECO:0000256" key="1">
    <source>
        <dbReference type="ARBA" id="ARBA00004651"/>
    </source>
</evidence>
<dbReference type="RefSeq" id="WP_223214506.1">
    <property type="nucleotide sequence ID" value="NZ_LR215031.1"/>
</dbReference>
<evidence type="ECO:0000256" key="6">
    <source>
        <dbReference type="SAM" id="Phobius"/>
    </source>
</evidence>
<feature type="transmembrane region" description="Helical" evidence="6">
    <location>
        <begin position="350"/>
        <end position="372"/>
    </location>
</feature>
<reference evidence="7 8" key="1">
    <citation type="submission" date="2019-01" db="EMBL/GenBank/DDBJ databases">
        <authorList>
            <consortium name="Pathogen Informatics"/>
        </authorList>
    </citation>
    <scope>NUCLEOTIDE SEQUENCE [LARGE SCALE GENOMIC DNA]</scope>
    <source>
        <strain evidence="7 8">NCTC10186</strain>
    </source>
</reference>
<gene>
    <name evidence="7" type="ORF">NCTC10186_00394</name>
</gene>
<accession>A0A449AZG4</accession>
<evidence type="ECO:0000256" key="2">
    <source>
        <dbReference type="ARBA" id="ARBA00022475"/>
    </source>
</evidence>
<evidence type="ECO:0000313" key="8">
    <source>
        <dbReference type="Proteomes" id="UP000289862"/>
    </source>
</evidence>
<keyword evidence="2" id="KW-1003">Cell membrane</keyword>
<name>A0A449AZG4_9BACT</name>
<keyword evidence="8" id="KW-1185">Reference proteome</keyword>
<dbReference type="InterPro" id="IPR051461">
    <property type="entry name" value="UPF0750_membrane"/>
</dbReference>
<dbReference type="InterPro" id="IPR003740">
    <property type="entry name" value="YitT"/>
</dbReference>
<dbReference type="AlphaFoldDB" id="A0A449AZG4"/>
<dbReference type="KEGG" id="mgal:NCTC10186_00394"/>
<feature type="transmembrane region" description="Helical" evidence="6">
    <location>
        <begin position="167"/>
        <end position="185"/>
    </location>
</feature>
<protein>
    <submittedName>
        <fullName evidence="7">Uncharacterized BCR, YitT family COG1284</fullName>
    </submittedName>
</protein>
<proteinExistence type="predicted"/>
<keyword evidence="4 6" id="KW-1133">Transmembrane helix</keyword>
<sequence>MIKSSDDKKPNSTKKELLSSKNAFEKYKIWNSIKFKKELIVTNSNEQVVLTKELPEISAIDVAKETEWLKFKMGKYLANNKKCKLTLPIFFKKYWRGILIILSAALIFNFGIQTFLSRADTIPSGVTGIPTLLQYIFPQLKRWFALIYLACNIPLFLIFWRHLKRSFLWMTVLFMIFQILVNLLFTEIQPLQNFVLHRLELVPMDTETVRNYLYAAFDQNGDKVLSHTHFNAHDYREFLLSLQNQYPSAFENLAFKLQDFKIENPNFWVNAKTLATRILEIANTNKESLSHTETLAYWYDTGKTWPVLIYGALGAIFVGAGVALSWKAGGSTGGTDIVAYYFLSKTKKSVGHILSIVAIFTAIIFLVIYKFVKPNPDGVIIGVREISTFSYIVVSNLVVNKLYPKYKKIKMTIISSEPQKIIAYFNLINYWHSYRIVRFKSGYTGKYGFKIETVILLMEAKNLSDDLKLIDQNVWISETKVDRVTGKFNTTYVE</sequence>
<dbReference type="PANTHER" id="PTHR33545:SF5">
    <property type="entry name" value="UPF0750 MEMBRANE PROTEIN YITT"/>
    <property type="match status" value="1"/>
</dbReference>
<keyword evidence="3 6" id="KW-0812">Transmembrane</keyword>
<organism evidence="7 8">
    <name type="scientific">Mycoplasmopsis gallopavonis</name>
    <dbReference type="NCBI Taxonomy" id="76629"/>
    <lineage>
        <taxon>Bacteria</taxon>
        <taxon>Bacillati</taxon>
        <taxon>Mycoplasmatota</taxon>
        <taxon>Mycoplasmoidales</taxon>
        <taxon>Metamycoplasmataceae</taxon>
        <taxon>Mycoplasmopsis</taxon>
    </lineage>
</organism>
<evidence type="ECO:0000313" key="7">
    <source>
        <dbReference type="EMBL" id="VEU72918.1"/>
    </source>
</evidence>
<feature type="transmembrane region" description="Helical" evidence="6">
    <location>
        <begin position="143"/>
        <end position="160"/>
    </location>
</feature>
<dbReference type="Proteomes" id="UP000289862">
    <property type="component" value="Chromosome"/>
</dbReference>
<feature type="transmembrane region" description="Helical" evidence="6">
    <location>
        <begin position="94"/>
        <end position="116"/>
    </location>
</feature>
<feature type="transmembrane region" description="Helical" evidence="6">
    <location>
        <begin position="378"/>
        <end position="399"/>
    </location>
</feature>